<accession>A0ABV2SI62</accession>
<reference evidence="1 2" key="1">
    <citation type="submission" date="2024-06" db="EMBL/GenBank/DDBJ databases">
        <title>Genomic Encyclopedia of Type Strains, Phase V (KMG-V): Genome sequencing to study the core and pangenomes of soil and plant-associated prokaryotes.</title>
        <authorList>
            <person name="Whitman W."/>
        </authorList>
    </citation>
    <scope>NUCLEOTIDE SEQUENCE [LARGE SCALE GENOMIC DNA]</scope>
    <source>
        <strain evidence="1 2">NE40</strain>
    </source>
</reference>
<gene>
    <name evidence="1" type="ORF">V5J35_002654</name>
</gene>
<evidence type="ECO:0000313" key="2">
    <source>
        <dbReference type="Proteomes" id="UP001549366"/>
    </source>
</evidence>
<sequence>MFPFNEAIEVANSYDREFLTNFTHILNIEMSKVHSIVEDDLRLTYSEERLNTDMKLDLPRLRYYVGEKEITDFGNAKQTLLNFSNALKDPRYRWVIQYLEELSSILHQGVVQMIYEAKKQCRNASWHHKFDFRIELLTHHRTDRGMSFCIMPENKVLICIACDISNILMSDHSLVPTNPSLSRFETALVVTFYPEPAYNAYGARLRALMSDTGRVGYSMRLYPLI</sequence>
<keyword evidence="2" id="KW-1185">Reference proteome</keyword>
<organism evidence="1 2">
    <name type="scientific">Endozoicomonas lisbonensis</name>
    <dbReference type="NCBI Taxonomy" id="3120522"/>
    <lineage>
        <taxon>Bacteria</taxon>
        <taxon>Pseudomonadati</taxon>
        <taxon>Pseudomonadota</taxon>
        <taxon>Gammaproteobacteria</taxon>
        <taxon>Oceanospirillales</taxon>
        <taxon>Endozoicomonadaceae</taxon>
        <taxon>Endozoicomonas</taxon>
    </lineage>
</organism>
<dbReference type="Proteomes" id="UP001549366">
    <property type="component" value="Unassembled WGS sequence"/>
</dbReference>
<dbReference type="EMBL" id="JBEWTB010000002">
    <property type="protein sequence ID" value="MET4757462.1"/>
    <property type="molecule type" value="Genomic_DNA"/>
</dbReference>
<name>A0ABV2SI62_9GAMM</name>
<comment type="caution">
    <text evidence="1">The sequence shown here is derived from an EMBL/GenBank/DDBJ whole genome shotgun (WGS) entry which is preliminary data.</text>
</comment>
<protein>
    <submittedName>
        <fullName evidence="1">Uncharacterized protein</fullName>
    </submittedName>
</protein>
<dbReference type="RefSeq" id="WP_354007616.1">
    <property type="nucleotide sequence ID" value="NZ_JBEWTA010000001.1"/>
</dbReference>
<proteinExistence type="predicted"/>
<evidence type="ECO:0000313" key="1">
    <source>
        <dbReference type="EMBL" id="MET4757462.1"/>
    </source>
</evidence>